<gene>
    <name evidence="2" type="ORF">COB67_04485</name>
</gene>
<dbReference type="EMBL" id="NVSR01000017">
    <property type="protein sequence ID" value="PCI29246.1"/>
    <property type="molecule type" value="Genomic_DNA"/>
</dbReference>
<comment type="caution">
    <text evidence="2">The sequence shown here is derived from an EMBL/GenBank/DDBJ whole genome shotgun (WGS) entry which is preliminary data.</text>
</comment>
<sequence>MMLYSMDKTMTKIYLEYEKKYEGMVKSKILELYKNTSARIFLFGSRARGDYKRESDYDIGIESIDYQTFRKLSLKFEDYWEESIIPSTVDFVFFERTNPDFKREAKKDRVIWKAG</sequence>
<protein>
    <recommendedName>
        <fullName evidence="1">Polymerase nucleotidyl transferase domain-containing protein</fullName>
    </recommendedName>
</protein>
<feature type="domain" description="Polymerase nucleotidyl transferase" evidence="1">
    <location>
        <begin position="27"/>
        <end position="110"/>
    </location>
</feature>
<dbReference type="CDD" id="cd05403">
    <property type="entry name" value="NT_KNTase_like"/>
    <property type="match status" value="1"/>
</dbReference>
<dbReference type="Proteomes" id="UP000218113">
    <property type="component" value="Unassembled WGS sequence"/>
</dbReference>
<dbReference type="PANTHER" id="PTHR43449:SF1">
    <property type="entry name" value="POLYMERASE BETA NUCLEOTIDYLTRANSFERASE DOMAIN-CONTAINING PROTEIN"/>
    <property type="match status" value="1"/>
</dbReference>
<dbReference type="Pfam" id="PF01909">
    <property type="entry name" value="NTP_transf_2"/>
    <property type="match status" value="1"/>
</dbReference>
<proteinExistence type="predicted"/>
<reference evidence="3" key="1">
    <citation type="submission" date="2017-08" db="EMBL/GenBank/DDBJ databases">
        <title>A dynamic microbial community with high functional redundancy inhabits the cold, oxic subseafloor aquifer.</title>
        <authorList>
            <person name="Tully B.J."/>
            <person name="Wheat C.G."/>
            <person name="Glazer B.T."/>
            <person name="Huber J.A."/>
        </authorList>
    </citation>
    <scope>NUCLEOTIDE SEQUENCE [LARGE SCALE GENOMIC DNA]</scope>
</reference>
<dbReference type="Gene3D" id="3.30.460.10">
    <property type="entry name" value="Beta Polymerase, domain 2"/>
    <property type="match status" value="1"/>
</dbReference>
<evidence type="ECO:0000259" key="1">
    <source>
        <dbReference type="Pfam" id="PF01909"/>
    </source>
</evidence>
<dbReference type="GO" id="GO:0016779">
    <property type="term" value="F:nucleotidyltransferase activity"/>
    <property type="evidence" value="ECO:0007669"/>
    <property type="project" value="InterPro"/>
</dbReference>
<dbReference type="AlphaFoldDB" id="A0A2A4T6I6"/>
<dbReference type="InterPro" id="IPR002934">
    <property type="entry name" value="Polymerase_NTP_transf_dom"/>
</dbReference>
<accession>A0A2A4T6I6</accession>
<evidence type="ECO:0000313" key="3">
    <source>
        <dbReference type="Proteomes" id="UP000218113"/>
    </source>
</evidence>
<evidence type="ECO:0000313" key="2">
    <source>
        <dbReference type="EMBL" id="PCI29246.1"/>
    </source>
</evidence>
<organism evidence="2 3">
    <name type="scientific">SAR324 cluster bacterium</name>
    <dbReference type="NCBI Taxonomy" id="2024889"/>
    <lineage>
        <taxon>Bacteria</taxon>
        <taxon>Deltaproteobacteria</taxon>
        <taxon>SAR324 cluster</taxon>
    </lineage>
</organism>
<dbReference type="PANTHER" id="PTHR43449">
    <property type="entry name" value="NUCLEOTIDYLTRANSFERASE"/>
    <property type="match status" value="1"/>
</dbReference>
<dbReference type="SUPFAM" id="SSF81301">
    <property type="entry name" value="Nucleotidyltransferase"/>
    <property type="match status" value="1"/>
</dbReference>
<dbReference type="InterPro" id="IPR043519">
    <property type="entry name" value="NT_sf"/>
</dbReference>
<name>A0A2A4T6I6_9DELT</name>